<accession>A0AAD8IKC0</accession>
<evidence type="ECO:0000313" key="1">
    <source>
        <dbReference type="EMBL" id="KAK1387290.1"/>
    </source>
</evidence>
<dbReference type="Proteomes" id="UP001237642">
    <property type="component" value="Unassembled WGS sequence"/>
</dbReference>
<proteinExistence type="predicted"/>
<gene>
    <name evidence="1" type="ORF">POM88_015468</name>
</gene>
<sequence>MNDKPFSVFKFSHCRYKLSESIEEKRIASNVENLESATTGQGTIEGKKHYTIATIATKISQERFALMGAEVYPHKSNHTYRVMTTSKRLADRKVQKFEKNIKKRVGLIVKGNNGCTVKNRSAVLGCCFVGDTISDIMFLVAVTIN</sequence>
<name>A0AAD8IKC0_9APIA</name>
<keyword evidence="2" id="KW-1185">Reference proteome</keyword>
<protein>
    <submittedName>
        <fullName evidence="1">Uncharacterized protein</fullName>
    </submittedName>
</protein>
<reference evidence="1" key="2">
    <citation type="submission" date="2023-05" db="EMBL/GenBank/DDBJ databases">
        <authorList>
            <person name="Schelkunov M.I."/>
        </authorList>
    </citation>
    <scope>NUCLEOTIDE SEQUENCE</scope>
    <source>
        <strain evidence="1">Hsosn_3</strain>
        <tissue evidence="1">Leaf</tissue>
    </source>
</reference>
<comment type="caution">
    <text evidence="1">The sequence shown here is derived from an EMBL/GenBank/DDBJ whole genome shotgun (WGS) entry which is preliminary data.</text>
</comment>
<reference evidence="1" key="1">
    <citation type="submission" date="2023-02" db="EMBL/GenBank/DDBJ databases">
        <title>Genome of toxic invasive species Heracleum sosnowskyi carries increased number of genes despite the absence of recent whole-genome duplications.</title>
        <authorList>
            <person name="Schelkunov M."/>
            <person name="Shtratnikova V."/>
            <person name="Makarenko M."/>
            <person name="Klepikova A."/>
            <person name="Omelchenko D."/>
            <person name="Novikova G."/>
            <person name="Obukhova E."/>
            <person name="Bogdanov V."/>
            <person name="Penin A."/>
            <person name="Logacheva M."/>
        </authorList>
    </citation>
    <scope>NUCLEOTIDE SEQUENCE</scope>
    <source>
        <strain evidence="1">Hsosn_3</strain>
        <tissue evidence="1">Leaf</tissue>
    </source>
</reference>
<dbReference type="EMBL" id="JAUIZM010000004">
    <property type="protein sequence ID" value="KAK1387290.1"/>
    <property type="molecule type" value="Genomic_DNA"/>
</dbReference>
<organism evidence="1 2">
    <name type="scientific">Heracleum sosnowskyi</name>
    <dbReference type="NCBI Taxonomy" id="360622"/>
    <lineage>
        <taxon>Eukaryota</taxon>
        <taxon>Viridiplantae</taxon>
        <taxon>Streptophyta</taxon>
        <taxon>Embryophyta</taxon>
        <taxon>Tracheophyta</taxon>
        <taxon>Spermatophyta</taxon>
        <taxon>Magnoliopsida</taxon>
        <taxon>eudicotyledons</taxon>
        <taxon>Gunneridae</taxon>
        <taxon>Pentapetalae</taxon>
        <taxon>asterids</taxon>
        <taxon>campanulids</taxon>
        <taxon>Apiales</taxon>
        <taxon>Apiaceae</taxon>
        <taxon>Apioideae</taxon>
        <taxon>apioid superclade</taxon>
        <taxon>Tordylieae</taxon>
        <taxon>Tordyliinae</taxon>
        <taxon>Heracleum</taxon>
    </lineage>
</organism>
<dbReference type="AlphaFoldDB" id="A0AAD8IKC0"/>
<evidence type="ECO:0000313" key="2">
    <source>
        <dbReference type="Proteomes" id="UP001237642"/>
    </source>
</evidence>